<dbReference type="PANTHER" id="PTHR46498:SF1">
    <property type="entry name" value="GTP-BINDING PROTEIN 8"/>
    <property type="match status" value="1"/>
</dbReference>
<dbReference type="GO" id="GO:0070124">
    <property type="term" value="P:mitochondrial translational initiation"/>
    <property type="evidence" value="ECO:0007669"/>
    <property type="project" value="EnsemblFungi"/>
</dbReference>
<evidence type="ECO:0000256" key="1">
    <source>
        <dbReference type="ARBA" id="ARBA00022723"/>
    </source>
</evidence>
<dbReference type="SUPFAM" id="SSF52540">
    <property type="entry name" value="P-loop containing nucleoside triphosphate hydrolases"/>
    <property type="match status" value="1"/>
</dbReference>
<keyword evidence="8" id="KW-1185">Reference proteome</keyword>
<dbReference type="CDD" id="cd01876">
    <property type="entry name" value="YihA_EngB"/>
    <property type="match status" value="1"/>
</dbReference>
<keyword evidence="4" id="KW-0342">GTP-binding</keyword>
<dbReference type="AlphaFoldDB" id="A0A1E3NZY4"/>
<feature type="region of interest" description="Disordered" evidence="5">
    <location>
        <begin position="1"/>
        <end position="25"/>
    </location>
</feature>
<accession>A0A1E3NZY4</accession>
<evidence type="ECO:0000256" key="4">
    <source>
        <dbReference type="ARBA" id="ARBA00023134"/>
    </source>
</evidence>
<dbReference type="Gene3D" id="3.40.50.300">
    <property type="entry name" value="P-loop containing nucleotide triphosphate hydrolases"/>
    <property type="match status" value="1"/>
</dbReference>
<dbReference type="GeneID" id="30199182"/>
<feature type="domain" description="EngB-type G" evidence="6">
    <location>
        <begin position="99"/>
        <end position="279"/>
    </location>
</feature>
<gene>
    <name evidence="7" type="ORF">WICANDRAFT_32263</name>
</gene>
<evidence type="ECO:0000313" key="7">
    <source>
        <dbReference type="EMBL" id="ODQ58771.1"/>
    </source>
</evidence>
<dbReference type="GO" id="GO:0046872">
    <property type="term" value="F:metal ion binding"/>
    <property type="evidence" value="ECO:0007669"/>
    <property type="project" value="UniProtKB-KW"/>
</dbReference>
<dbReference type="Pfam" id="PF01926">
    <property type="entry name" value="MMR_HSR1"/>
    <property type="match status" value="1"/>
</dbReference>
<organism evidence="7 8">
    <name type="scientific">Wickerhamomyces anomalus (strain ATCC 58044 / CBS 1984 / NCYC 433 / NRRL Y-366-8)</name>
    <name type="common">Yeast</name>
    <name type="synonym">Hansenula anomala</name>
    <dbReference type="NCBI Taxonomy" id="683960"/>
    <lineage>
        <taxon>Eukaryota</taxon>
        <taxon>Fungi</taxon>
        <taxon>Dikarya</taxon>
        <taxon>Ascomycota</taxon>
        <taxon>Saccharomycotina</taxon>
        <taxon>Saccharomycetes</taxon>
        <taxon>Phaffomycetales</taxon>
        <taxon>Wickerhamomycetaceae</taxon>
        <taxon>Wickerhamomyces</taxon>
    </lineage>
</organism>
<dbReference type="Proteomes" id="UP000094112">
    <property type="component" value="Unassembled WGS sequence"/>
</dbReference>
<dbReference type="GO" id="GO:0099617">
    <property type="term" value="C:matrix side of mitochondrial inner membrane"/>
    <property type="evidence" value="ECO:0007669"/>
    <property type="project" value="EnsemblFungi"/>
</dbReference>
<dbReference type="OrthoDB" id="391988at2759"/>
<name>A0A1E3NZY4_WICAA</name>
<proteinExistence type="predicted"/>
<keyword evidence="2" id="KW-0547">Nucleotide-binding</keyword>
<dbReference type="InterPro" id="IPR006073">
    <property type="entry name" value="GTP-bd"/>
</dbReference>
<dbReference type="InterPro" id="IPR052279">
    <property type="entry name" value="EngB_GTPase"/>
</dbReference>
<evidence type="ECO:0000313" key="8">
    <source>
        <dbReference type="Proteomes" id="UP000094112"/>
    </source>
</evidence>
<dbReference type="RefSeq" id="XP_019037978.1">
    <property type="nucleotide sequence ID" value="XM_019181936.1"/>
</dbReference>
<keyword evidence="3" id="KW-0460">Magnesium</keyword>
<dbReference type="GO" id="GO:0070125">
    <property type="term" value="P:mitochondrial translational elongation"/>
    <property type="evidence" value="ECO:0007669"/>
    <property type="project" value="EnsemblFungi"/>
</dbReference>
<dbReference type="InterPro" id="IPR027417">
    <property type="entry name" value="P-loop_NTPase"/>
</dbReference>
<dbReference type="PROSITE" id="PS51706">
    <property type="entry name" value="G_ENGB"/>
    <property type="match status" value="1"/>
</dbReference>
<dbReference type="GO" id="GO:0005525">
    <property type="term" value="F:GTP binding"/>
    <property type="evidence" value="ECO:0007669"/>
    <property type="project" value="UniProtKB-KW"/>
</dbReference>
<protein>
    <recommendedName>
        <fullName evidence="6">EngB-type G domain-containing protein</fullName>
    </recommendedName>
</protein>
<dbReference type="STRING" id="683960.A0A1E3NZY4"/>
<evidence type="ECO:0000256" key="5">
    <source>
        <dbReference type="SAM" id="MobiDB-lite"/>
    </source>
</evidence>
<keyword evidence="1" id="KW-0479">Metal-binding</keyword>
<dbReference type="InterPro" id="IPR030393">
    <property type="entry name" value="G_ENGB_dom"/>
</dbReference>
<evidence type="ECO:0000256" key="3">
    <source>
        <dbReference type="ARBA" id="ARBA00022842"/>
    </source>
</evidence>
<reference evidence="7 8" key="1">
    <citation type="journal article" date="2016" name="Proc. Natl. Acad. Sci. U.S.A.">
        <title>Comparative genomics of biotechnologically important yeasts.</title>
        <authorList>
            <person name="Riley R."/>
            <person name="Haridas S."/>
            <person name="Wolfe K.H."/>
            <person name="Lopes M.R."/>
            <person name="Hittinger C.T."/>
            <person name="Goeker M."/>
            <person name="Salamov A.A."/>
            <person name="Wisecaver J.H."/>
            <person name="Long T.M."/>
            <person name="Calvey C.H."/>
            <person name="Aerts A.L."/>
            <person name="Barry K.W."/>
            <person name="Choi C."/>
            <person name="Clum A."/>
            <person name="Coughlan A.Y."/>
            <person name="Deshpande S."/>
            <person name="Douglass A.P."/>
            <person name="Hanson S.J."/>
            <person name="Klenk H.-P."/>
            <person name="LaButti K.M."/>
            <person name="Lapidus A."/>
            <person name="Lindquist E.A."/>
            <person name="Lipzen A.M."/>
            <person name="Meier-Kolthoff J.P."/>
            <person name="Ohm R.A."/>
            <person name="Otillar R.P."/>
            <person name="Pangilinan J.L."/>
            <person name="Peng Y."/>
            <person name="Rokas A."/>
            <person name="Rosa C.A."/>
            <person name="Scheuner C."/>
            <person name="Sibirny A.A."/>
            <person name="Slot J.C."/>
            <person name="Stielow J.B."/>
            <person name="Sun H."/>
            <person name="Kurtzman C.P."/>
            <person name="Blackwell M."/>
            <person name="Grigoriev I.V."/>
            <person name="Jeffries T.W."/>
        </authorList>
    </citation>
    <scope>NUCLEOTIDE SEQUENCE [LARGE SCALE GENOMIC DNA]</scope>
    <source>
        <strain evidence="8">ATCC 58044 / CBS 1984 / NCYC 433 / NRRL Y-366-8</strain>
    </source>
</reference>
<sequence length="290" mass="32744">MRVKHQKRAEAKEARKKEQQQNQKEALSAELMNDTYRSEFRSAPTAAESQTINNFFFNSHVQLDWMTMNFLEMPEDQKVPKKKKEEVSTGFVKPGITIGLPEVVFLGKCNVGKSTLLNALVTPSSNKDLTEFAYASKVAGYTKSLNAFNLGDRLRIIDTPGYGVKGRPAQGKQVLEYLQNRKELRKVYLLVGSVDGFNNHDDGILDFLFTNGIPFEIVFTKVDKVLQKRQLTANITKSGILEEAQAPELLFTASGTNKKFDKRQGFTELRKSILSACGLPYDIRPLKKRQ</sequence>
<evidence type="ECO:0000259" key="6">
    <source>
        <dbReference type="PROSITE" id="PS51706"/>
    </source>
</evidence>
<feature type="compositionally biased region" description="Basic and acidic residues" evidence="5">
    <location>
        <begin position="8"/>
        <end position="19"/>
    </location>
</feature>
<dbReference type="PANTHER" id="PTHR46498">
    <property type="entry name" value="GTP-BINDING PROTEIN 8"/>
    <property type="match status" value="1"/>
</dbReference>
<dbReference type="EMBL" id="KV454211">
    <property type="protein sequence ID" value="ODQ58771.1"/>
    <property type="molecule type" value="Genomic_DNA"/>
</dbReference>
<evidence type="ECO:0000256" key="2">
    <source>
        <dbReference type="ARBA" id="ARBA00022741"/>
    </source>
</evidence>